<dbReference type="RefSeq" id="WP_066447803.1">
    <property type="nucleotide sequence ID" value="NZ_CAUWFI010000024.1"/>
</dbReference>
<evidence type="ECO:0000256" key="3">
    <source>
        <dbReference type="HAMAP-Rule" id="MF_00245"/>
    </source>
</evidence>
<evidence type="ECO:0000313" key="6">
    <source>
        <dbReference type="Proteomes" id="UP000295515"/>
    </source>
</evidence>
<proteinExistence type="inferred from homology"/>
<dbReference type="InterPro" id="IPR054831">
    <property type="entry name" value="UPF0122_fam_protein"/>
</dbReference>
<dbReference type="NCBIfam" id="NF045758">
    <property type="entry name" value="YlxM"/>
    <property type="match status" value="1"/>
</dbReference>
<dbReference type="InterPro" id="IPR013324">
    <property type="entry name" value="RNA_pol_sigma_r3/r4-like"/>
</dbReference>
<dbReference type="HAMAP" id="MF_00245">
    <property type="entry name" value="UPF0122"/>
    <property type="match status" value="1"/>
</dbReference>
<sequence>MESNLEKKQRVNLLMDCYEELLTDKQKEYLMLYYEEDFSLAEIAEDLDVSRNAVYDNLKRAVASLEDYEKKLHLLEKHIQRMDLIQRIEAEQETSREELNDYLEMLKKI</sequence>
<gene>
    <name evidence="5" type="ORF">EDD60_11549</name>
</gene>
<keyword evidence="6" id="KW-1185">Reference proteome</keyword>
<evidence type="ECO:0000256" key="4">
    <source>
        <dbReference type="SAM" id="Coils"/>
    </source>
</evidence>
<evidence type="ECO:0000256" key="2">
    <source>
        <dbReference type="ARBA" id="ARBA00024764"/>
    </source>
</evidence>
<reference evidence="5 6" key="1">
    <citation type="submission" date="2019-03" db="EMBL/GenBank/DDBJ databases">
        <title>Genomic Encyclopedia of Type Strains, Phase IV (KMG-IV): sequencing the most valuable type-strain genomes for metagenomic binning, comparative biology and taxonomic classification.</title>
        <authorList>
            <person name="Goeker M."/>
        </authorList>
    </citation>
    <scope>NUCLEOTIDE SEQUENCE [LARGE SCALE GENOMIC DNA]</scope>
    <source>
        <strain evidence="5 6">DSM 29487</strain>
    </source>
</reference>
<dbReference type="InterPro" id="IPR007394">
    <property type="entry name" value="UPF0122"/>
</dbReference>
<evidence type="ECO:0000256" key="1">
    <source>
        <dbReference type="ARBA" id="ARBA00008720"/>
    </source>
</evidence>
<dbReference type="SUPFAM" id="SSF88659">
    <property type="entry name" value="Sigma3 and sigma4 domains of RNA polymerase sigma factors"/>
    <property type="match status" value="1"/>
</dbReference>
<dbReference type="Pfam" id="PF04297">
    <property type="entry name" value="UPF0122"/>
    <property type="match status" value="1"/>
</dbReference>
<comment type="function">
    <text evidence="2 3">Might take part in the signal recognition particle (SRP) pathway. This is inferred from the conservation of its genetic proximity to ftsY/ffh. May be a regulatory protein.</text>
</comment>
<dbReference type="EMBL" id="SMCQ01000015">
    <property type="protein sequence ID" value="TCV96970.1"/>
    <property type="molecule type" value="Genomic_DNA"/>
</dbReference>
<dbReference type="PANTHER" id="PTHR40083:SF1">
    <property type="entry name" value="UPF0122 PROTEIN YLXM"/>
    <property type="match status" value="1"/>
</dbReference>
<name>A0A4R3YWJ7_9FIRM</name>
<dbReference type="AlphaFoldDB" id="A0A4R3YWJ7"/>
<dbReference type="Proteomes" id="UP000295515">
    <property type="component" value="Unassembled WGS sequence"/>
</dbReference>
<dbReference type="Gene3D" id="1.10.10.10">
    <property type="entry name" value="Winged helix-like DNA-binding domain superfamily/Winged helix DNA-binding domain"/>
    <property type="match status" value="1"/>
</dbReference>
<keyword evidence="4" id="KW-0175">Coiled coil</keyword>
<comment type="similarity">
    <text evidence="1 3">Belongs to the UPF0122 family.</text>
</comment>
<accession>A0A4R3YWJ7</accession>
<feature type="coiled-coil region" evidence="4">
    <location>
        <begin position="58"/>
        <end position="105"/>
    </location>
</feature>
<organism evidence="5 6">
    <name type="scientific">Longibaculum muris</name>
    <dbReference type="NCBI Taxonomy" id="1796628"/>
    <lineage>
        <taxon>Bacteria</taxon>
        <taxon>Bacillati</taxon>
        <taxon>Bacillota</taxon>
        <taxon>Erysipelotrichia</taxon>
        <taxon>Erysipelotrichales</taxon>
        <taxon>Coprobacillaceae</taxon>
        <taxon>Longibaculum</taxon>
    </lineage>
</organism>
<dbReference type="PANTHER" id="PTHR40083">
    <property type="entry name" value="UPF0122 PROTEIN CBO2450/CLC_2298"/>
    <property type="match status" value="1"/>
</dbReference>
<evidence type="ECO:0000313" key="5">
    <source>
        <dbReference type="EMBL" id="TCV96970.1"/>
    </source>
</evidence>
<protein>
    <recommendedName>
        <fullName evidence="3">UPF0122 protein EDD60_11549</fullName>
    </recommendedName>
</protein>
<dbReference type="GeneID" id="98915879"/>
<comment type="caution">
    <text evidence="5">The sequence shown here is derived from an EMBL/GenBank/DDBJ whole genome shotgun (WGS) entry which is preliminary data.</text>
</comment>
<dbReference type="InterPro" id="IPR036388">
    <property type="entry name" value="WH-like_DNA-bd_sf"/>
</dbReference>